<reference evidence="2 3" key="1">
    <citation type="submission" date="2018-11" db="EMBL/GenBank/DDBJ databases">
        <authorList>
            <consortium name="Pathogen Informatics"/>
        </authorList>
    </citation>
    <scope>NUCLEOTIDE SEQUENCE [LARGE SCALE GENOMIC DNA]</scope>
</reference>
<proteinExistence type="predicted"/>
<dbReference type="Pfam" id="PF17906">
    <property type="entry name" value="HTH_48"/>
    <property type="match status" value="1"/>
</dbReference>
<organism evidence="3 4">
    <name type="scientific">Heligmosomoides polygyrus</name>
    <name type="common">Parasitic roundworm</name>
    <dbReference type="NCBI Taxonomy" id="6339"/>
    <lineage>
        <taxon>Eukaryota</taxon>
        <taxon>Metazoa</taxon>
        <taxon>Ecdysozoa</taxon>
        <taxon>Nematoda</taxon>
        <taxon>Chromadorea</taxon>
        <taxon>Rhabditida</taxon>
        <taxon>Rhabditina</taxon>
        <taxon>Rhabditomorpha</taxon>
        <taxon>Strongyloidea</taxon>
        <taxon>Heligmosomidae</taxon>
        <taxon>Heligmosomoides</taxon>
    </lineage>
</organism>
<feature type="domain" description="Mos1 transposase HTH" evidence="1">
    <location>
        <begin position="35"/>
        <end position="74"/>
    </location>
</feature>
<evidence type="ECO:0000259" key="1">
    <source>
        <dbReference type="Pfam" id="PF17906"/>
    </source>
</evidence>
<dbReference type="Proteomes" id="UP000050761">
    <property type="component" value="Unassembled WGS sequence"/>
</dbReference>
<accession>A0A3P8AJD1</accession>
<dbReference type="Gene3D" id="1.10.10.1450">
    <property type="match status" value="1"/>
</dbReference>
<evidence type="ECO:0000313" key="2">
    <source>
        <dbReference type="EMBL" id="VDO61195.1"/>
    </source>
</evidence>
<dbReference type="WBParaSite" id="HPBE_0000442401-mRNA-1">
    <property type="protein sequence ID" value="HPBE_0000442401-mRNA-1"/>
    <property type="gene ID" value="HPBE_0000442401"/>
</dbReference>
<accession>A0A183FDR4</accession>
<dbReference type="OrthoDB" id="5825689at2759"/>
<reference evidence="4" key="2">
    <citation type="submission" date="2019-09" db="UniProtKB">
        <authorList>
            <consortium name="WormBaseParasite"/>
        </authorList>
    </citation>
    <scope>IDENTIFICATION</scope>
</reference>
<keyword evidence="3" id="KW-1185">Reference proteome</keyword>
<dbReference type="EMBL" id="UZAH01025313">
    <property type="protein sequence ID" value="VDO61195.1"/>
    <property type="molecule type" value="Genomic_DNA"/>
</dbReference>
<evidence type="ECO:0000313" key="4">
    <source>
        <dbReference type="WBParaSite" id="HPBE_0000442401-mRNA-1"/>
    </source>
</evidence>
<dbReference type="AlphaFoldDB" id="A0A183FDR4"/>
<gene>
    <name evidence="2" type="ORF">HPBE_LOCUS4425</name>
</gene>
<evidence type="ECO:0000313" key="3">
    <source>
        <dbReference type="Proteomes" id="UP000050761"/>
    </source>
</evidence>
<protein>
    <submittedName>
        <fullName evidence="4">HTH_48 domain-containing protein</fullName>
    </submittedName>
</protein>
<sequence length="168" mass="19126">MEEFDGSPVGKSVSERFRRRAAVGNMPSDPTTGQKMFVRACLLYDFKLKKSAAESHRSLKGELGEDDVFKRQCKLESDLSWTAAEVIRQDRPGIMQQNLSLTRPLPTCCMIMRGLMSQKSFSRNPEAWTVLSHPLNITDIAPSDCHIFRLMQFAFAGKKFEDYDVTRI</sequence>
<dbReference type="InterPro" id="IPR041426">
    <property type="entry name" value="Mos1_HTH"/>
</dbReference>
<name>A0A183FDR4_HELPZ</name>